<dbReference type="Pfam" id="PF09992">
    <property type="entry name" value="NAGPA"/>
    <property type="match status" value="1"/>
</dbReference>
<dbReference type="Proteomes" id="UP000472265">
    <property type="component" value="Chromosome 17"/>
</dbReference>
<dbReference type="SMART" id="SM00181">
    <property type="entry name" value="EGF"/>
    <property type="match status" value="3"/>
</dbReference>
<dbReference type="PROSITE" id="PS01186">
    <property type="entry name" value="EGF_2"/>
    <property type="match status" value="1"/>
</dbReference>
<keyword evidence="1 2" id="KW-0245">EGF-like domain</keyword>
<protein>
    <recommendedName>
        <fullName evidence="3">EGF-like domain-containing protein</fullName>
    </recommendedName>
</protein>
<dbReference type="PANTHER" id="PTHR24043:SF8">
    <property type="entry name" value="EGF-LIKE DOMAIN-CONTAINING PROTEIN"/>
    <property type="match status" value="1"/>
</dbReference>
<dbReference type="Gene3D" id="2.170.300.10">
    <property type="entry name" value="Tie2 ligand-binding domain superfamily"/>
    <property type="match status" value="1"/>
</dbReference>
<dbReference type="GeneTree" id="ENSGT01030000234566"/>
<dbReference type="Ensembl" id="ENSSAUT00010027783.1">
    <property type="protein sequence ID" value="ENSSAUP00010026310.1"/>
    <property type="gene ID" value="ENSSAUG00010011421.1"/>
</dbReference>
<evidence type="ECO:0000256" key="2">
    <source>
        <dbReference type="PROSITE-ProRule" id="PRU00076"/>
    </source>
</evidence>
<keyword evidence="5" id="KW-1185">Reference proteome</keyword>
<feature type="domain" description="EGF-like" evidence="3">
    <location>
        <begin position="130"/>
        <end position="165"/>
    </location>
</feature>
<reference evidence="4" key="3">
    <citation type="submission" date="2025-09" db="UniProtKB">
        <authorList>
            <consortium name="Ensembl"/>
        </authorList>
    </citation>
    <scope>IDENTIFICATION</scope>
</reference>
<dbReference type="InterPro" id="IPR000742">
    <property type="entry name" value="EGF"/>
</dbReference>
<evidence type="ECO:0000259" key="3">
    <source>
        <dbReference type="PROSITE" id="PS50026"/>
    </source>
</evidence>
<dbReference type="OMA" id="FMMSAPQ"/>
<sequence>MNLWEVAQFLKKHGVINAINLDGGGSSSFVINGTLVSYPPDPCRWRCARPVSTILCVHQRRCQPANCSGHGDCVDGRCRCQDGWQGAACDSLVCQPQTCGRHRVCTADGCVCAAGWRGKHCRQECPSGYYGDGCRHTCVCFNGARCHHVSGRCTCPPGFHGNLCEQVCPPGLYGPYCAERCQCGDQCPCDPLTGSCSSVSGGRLTKAGRCLAKQMFALWRQQEEAYRDKPHLSE</sequence>
<dbReference type="InterPro" id="IPR018711">
    <property type="entry name" value="NAGPA"/>
</dbReference>
<name>A0A671VIM8_SPAAU</name>
<dbReference type="GO" id="GO:0005044">
    <property type="term" value="F:scavenger receptor activity"/>
    <property type="evidence" value="ECO:0007669"/>
    <property type="project" value="InterPro"/>
</dbReference>
<gene>
    <name evidence="4" type="primary">LOC115567724</name>
</gene>
<reference evidence="4" key="1">
    <citation type="submission" date="2021-04" db="EMBL/GenBank/DDBJ databases">
        <authorList>
            <consortium name="Wellcome Sanger Institute Data Sharing"/>
        </authorList>
    </citation>
    <scope>NUCLEOTIDE SEQUENCE [LARGE SCALE GENOMIC DNA]</scope>
</reference>
<dbReference type="Pfam" id="PF23106">
    <property type="entry name" value="EGF_Teneurin"/>
    <property type="match status" value="1"/>
</dbReference>
<proteinExistence type="predicted"/>
<evidence type="ECO:0000313" key="4">
    <source>
        <dbReference type="Ensembl" id="ENSSAUP00010026310.1"/>
    </source>
</evidence>
<evidence type="ECO:0000256" key="1">
    <source>
        <dbReference type="ARBA" id="ARBA00022536"/>
    </source>
</evidence>
<dbReference type="PANTHER" id="PTHR24043">
    <property type="entry name" value="SCAVENGER RECEPTOR CLASS F"/>
    <property type="match status" value="1"/>
</dbReference>
<organism evidence="4 5">
    <name type="scientific">Sparus aurata</name>
    <name type="common">Gilthead sea bream</name>
    <dbReference type="NCBI Taxonomy" id="8175"/>
    <lineage>
        <taxon>Eukaryota</taxon>
        <taxon>Metazoa</taxon>
        <taxon>Chordata</taxon>
        <taxon>Craniata</taxon>
        <taxon>Vertebrata</taxon>
        <taxon>Euteleostomi</taxon>
        <taxon>Actinopterygii</taxon>
        <taxon>Neopterygii</taxon>
        <taxon>Teleostei</taxon>
        <taxon>Neoteleostei</taxon>
        <taxon>Acanthomorphata</taxon>
        <taxon>Eupercaria</taxon>
        <taxon>Spariformes</taxon>
        <taxon>Sparidae</taxon>
        <taxon>Sparus</taxon>
    </lineage>
</organism>
<dbReference type="PROSITE" id="PS00022">
    <property type="entry name" value="EGF_1"/>
    <property type="match status" value="2"/>
</dbReference>
<evidence type="ECO:0000313" key="5">
    <source>
        <dbReference type="Proteomes" id="UP000472265"/>
    </source>
</evidence>
<dbReference type="Gene3D" id="2.10.25.10">
    <property type="entry name" value="Laminin"/>
    <property type="match status" value="1"/>
</dbReference>
<feature type="disulfide bond" evidence="2">
    <location>
        <begin position="155"/>
        <end position="164"/>
    </location>
</feature>
<keyword evidence="2" id="KW-1015">Disulfide bond</keyword>
<reference evidence="4" key="2">
    <citation type="submission" date="2025-08" db="UniProtKB">
        <authorList>
            <consortium name="Ensembl"/>
        </authorList>
    </citation>
    <scope>IDENTIFICATION</scope>
</reference>
<accession>A0A671VIM8</accession>
<dbReference type="InterPro" id="IPR042635">
    <property type="entry name" value="MEGF10/SREC1/2-like"/>
</dbReference>
<dbReference type="PROSITE" id="PS50026">
    <property type="entry name" value="EGF_3"/>
    <property type="match status" value="1"/>
</dbReference>
<comment type="caution">
    <text evidence="2">Lacks conserved residue(s) required for the propagation of feature annotation.</text>
</comment>
<dbReference type="AlphaFoldDB" id="A0A671VIM8"/>
<dbReference type="SUPFAM" id="SSF57196">
    <property type="entry name" value="EGF/Laminin"/>
    <property type="match status" value="1"/>
</dbReference>